<keyword evidence="10" id="KW-0443">Lipid metabolism</keyword>
<keyword evidence="11" id="KW-0472">Membrane</keyword>
<dbReference type="PANTHER" id="PTHR12418:SF19">
    <property type="entry name" value="ACYL-COENZYME A THIOESTERASE THEM4"/>
    <property type="match status" value="1"/>
</dbReference>
<comment type="catalytic activity">
    <reaction evidence="21">
        <text>decanoyl-CoA + H2O = decanoate + CoA + H(+)</text>
        <dbReference type="Rhea" id="RHEA:40059"/>
        <dbReference type="ChEBI" id="CHEBI:15377"/>
        <dbReference type="ChEBI" id="CHEBI:15378"/>
        <dbReference type="ChEBI" id="CHEBI:27689"/>
        <dbReference type="ChEBI" id="CHEBI:57287"/>
        <dbReference type="ChEBI" id="CHEBI:61430"/>
    </reaction>
    <physiologicalReaction direction="left-to-right" evidence="21">
        <dbReference type="Rhea" id="RHEA:40060"/>
    </physiologicalReaction>
</comment>
<keyword evidence="8" id="KW-0276">Fatty acid metabolism</keyword>
<evidence type="ECO:0000256" key="4">
    <source>
        <dbReference type="ARBA" id="ARBA00022475"/>
    </source>
</evidence>
<evidence type="ECO:0000256" key="22">
    <source>
        <dbReference type="ARBA" id="ARBA00048074"/>
    </source>
</evidence>
<dbReference type="PANTHER" id="PTHR12418">
    <property type="entry name" value="ACYL-COENZYME A THIOESTERASE THEM4"/>
    <property type="match status" value="1"/>
</dbReference>
<dbReference type="InterPro" id="IPR052365">
    <property type="entry name" value="THEM4/THEM5_acyl-CoA_thioest"/>
</dbReference>
<evidence type="ECO:0000256" key="5">
    <source>
        <dbReference type="ARBA" id="ARBA00022490"/>
    </source>
</evidence>
<comment type="catalytic activity">
    <reaction evidence="22">
        <text>dodecanoyl-CoA + H2O = dodecanoate + CoA + H(+)</text>
        <dbReference type="Rhea" id="RHEA:30135"/>
        <dbReference type="ChEBI" id="CHEBI:15377"/>
        <dbReference type="ChEBI" id="CHEBI:15378"/>
        <dbReference type="ChEBI" id="CHEBI:18262"/>
        <dbReference type="ChEBI" id="CHEBI:57287"/>
        <dbReference type="ChEBI" id="CHEBI:57375"/>
    </reaction>
    <physiologicalReaction direction="left-to-right" evidence="22">
        <dbReference type="Rhea" id="RHEA:30136"/>
    </physiologicalReaction>
</comment>
<evidence type="ECO:0000256" key="3">
    <source>
        <dbReference type="ARBA" id="ARBA00004632"/>
    </source>
</evidence>
<dbReference type="Pfam" id="PF03061">
    <property type="entry name" value="4HBT"/>
    <property type="match status" value="1"/>
</dbReference>
<evidence type="ECO:0000256" key="18">
    <source>
        <dbReference type="ARBA" id="ARBA00043210"/>
    </source>
</evidence>
<comment type="subcellular location">
    <subcellularLocation>
        <location evidence="3">Cell projection</location>
        <location evidence="3">Ruffle membrane</location>
    </subcellularLocation>
    <subcellularLocation>
        <location evidence="2">Cytoplasm</location>
    </subcellularLocation>
    <subcellularLocation>
        <location evidence="1">Membrane</location>
        <topology evidence="1">Peripheral membrane protein</topology>
    </subcellularLocation>
</comment>
<evidence type="ECO:0000256" key="10">
    <source>
        <dbReference type="ARBA" id="ARBA00023098"/>
    </source>
</evidence>
<evidence type="ECO:0000256" key="1">
    <source>
        <dbReference type="ARBA" id="ARBA00004170"/>
    </source>
</evidence>
<keyword evidence="6" id="KW-0053">Apoptosis</keyword>
<dbReference type="EC" id="3.1.2.2" evidence="16"/>
<evidence type="ECO:0000256" key="9">
    <source>
        <dbReference type="ARBA" id="ARBA00022946"/>
    </source>
</evidence>
<proteinExistence type="inferred from homology"/>
<evidence type="ECO:0000256" key="8">
    <source>
        <dbReference type="ARBA" id="ARBA00022832"/>
    </source>
</evidence>
<evidence type="ECO:0000256" key="16">
    <source>
        <dbReference type="ARBA" id="ARBA00038848"/>
    </source>
</evidence>
<dbReference type="Proteomes" id="UP000715441">
    <property type="component" value="Unassembled WGS sequence"/>
</dbReference>
<dbReference type="CDD" id="cd03443">
    <property type="entry name" value="PaaI_thioesterase"/>
    <property type="match status" value="1"/>
</dbReference>
<keyword evidence="5" id="KW-0963">Cytoplasm</keyword>
<comment type="catalytic activity">
    <reaction evidence="13">
        <text>(5Z,8Z,11Z,14Z)-eicosatetraenoyl-CoA + H2O = (5Z,8Z,11Z,14Z)-eicosatetraenoate + CoA + H(+)</text>
        <dbReference type="Rhea" id="RHEA:40151"/>
        <dbReference type="ChEBI" id="CHEBI:15377"/>
        <dbReference type="ChEBI" id="CHEBI:15378"/>
        <dbReference type="ChEBI" id="CHEBI:32395"/>
        <dbReference type="ChEBI" id="CHEBI:57287"/>
        <dbReference type="ChEBI" id="CHEBI:57368"/>
    </reaction>
    <physiologicalReaction direction="left-to-right" evidence="13">
        <dbReference type="Rhea" id="RHEA:40152"/>
    </physiologicalReaction>
</comment>
<keyword evidence="26" id="KW-1185">Reference proteome</keyword>
<comment type="similarity">
    <text evidence="15">Belongs to the THEM4/THEM5 thioesterase family.</text>
</comment>
<evidence type="ECO:0000256" key="11">
    <source>
        <dbReference type="ARBA" id="ARBA00023136"/>
    </source>
</evidence>
<evidence type="ECO:0000259" key="24">
    <source>
        <dbReference type="Pfam" id="PF03061"/>
    </source>
</evidence>
<dbReference type="InterPro" id="IPR006683">
    <property type="entry name" value="Thioestr_dom"/>
</dbReference>
<comment type="catalytic activity">
    <reaction evidence="23">
        <text>tetradecanoyl-CoA + H2O = tetradecanoate + CoA + H(+)</text>
        <dbReference type="Rhea" id="RHEA:40119"/>
        <dbReference type="ChEBI" id="CHEBI:15377"/>
        <dbReference type="ChEBI" id="CHEBI:15378"/>
        <dbReference type="ChEBI" id="CHEBI:30807"/>
        <dbReference type="ChEBI" id="CHEBI:57287"/>
        <dbReference type="ChEBI" id="CHEBI:57385"/>
    </reaction>
    <physiologicalReaction direction="left-to-right" evidence="23">
        <dbReference type="Rhea" id="RHEA:40120"/>
    </physiologicalReaction>
</comment>
<reference evidence="25 26" key="1">
    <citation type="submission" date="2020-04" db="EMBL/GenBank/DDBJ databases">
        <title>Novel species.</title>
        <authorList>
            <person name="Teo W.F.A."/>
            <person name="Lipun K."/>
            <person name="Srisuk N."/>
            <person name="Duangmal K."/>
        </authorList>
    </citation>
    <scope>NUCLEOTIDE SEQUENCE [LARGE SCALE GENOMIC DNA]</scope>
    <source>
        <strain evidence="25 26">K13G38</strain>
    </source>
</reference>
<feature type="domain" description="Thioesterase" evidence="24">
    <location>
        <begin position="89"/>
        <end position="160"/>
    </location>
</feature>
<accession>A0ABX1J8G0</accession>
<dbReference type="InterPro" id="IPR029069">
    <property type="entry name" value="HotDog_dom_sf"/>
</dbReference>
<keyword evidence="7" id="KW-0378">Hydrolase</keyword>
<comment type="catalytic activity">
    <reaction evidence="19">
        <text>octanoyl-CoA + H2O = octanoate + CoA + H(+)</text>
        <dbReference type="Rhea" id="RHEA:30143"/>
        <dbReference type="ChEBI" id="CHEBI:15377"/>
        <dbReference type="ChEBI" id="CHEBI:15378"/>
        <dbReference type="ChEBI" id="CHEBI:25646"/>
        <dbReference type="ChEBI" id="CHEBI:57287"/>
        <dbReference type="ChEBI" id="CHEBI:57386"/>
    </reaction>
    <physiologicalReaction direction="left-to-right" evidence="19">
        <dbReference type="Rhea" id="RHEA:30144"/>
    </physiologicalReaction>
</comment>
<gene>
    <name evidence="25" type="ORF">HFP15_24665</name>
</gene>
<evidence type="ECO:0000256" key="17">
    <source>
        <dbReference type="ARBA" id="ARBA00040123"/>
    </source>
</evidence>
<evidence type="ECO:0000256" key="14">
    <source>
        <dbReference type="ARBA" id="ARBA00037002"/>
    </source>
</evidence>
<keyword evidence="9" id="KW-0809">Transit peptide</keyword>
<evidence type="ECO:0000256" key="23">
    <source>
        <dbReference type="ARBA" id="ARBA00048180"/>
    </source>
</evidence>
<sequence length="178" mass="19857">MVDQLRMFLDRVAAAVPPPDLVNEITKLAAEFNARLQSHEVAEYNQVAGQLIDLPGRAQLLTPAYTVEELDDQRAAGHVRFGRHHLGNNGAVHGGAIPLLFDDLLGRLALVGGRPKSRTAYLHIDYRSITPIDEDLQFEAWFEREEGRKRVLRGAIRHNERVCAEAHGLFVALRPGQP</sequence>
<comment type="catalytic activity">
    <reaction evidence="14">
        <text>(9Z)-octadecenoyl-CoA + H2O = (9Z)-octadecenoate + CoA + H(+)</text>
        <dbReference type="Rhea" id="RHEA:40139"/>
        <dbReference type="ChEBI" id="CHEBI:15377"/>
        <dbReference type="ChEBI" id="CHEBI:15378"/>
        <dbReference type="ChEBI" id="CHEBI:30823"/>
        <dbReference type="ChEBI" id="CHEBI:57287"/>
        <dbReference type="ChEBI" id="CHEBI:57387"/>
    </reaction>
    <physiologicalReaction direction="left-to-right" evidence="14">
        <dbReference type="Rhea" id="RHEA:40140"/>
    </physiologicalReaction>
</comment>
<evidence type="ECO:0000313" key="25">
    <source>
        <dbReference type="EMBL" id="NKQ56076.1"/>
    </source>
</evidence>
<dbReference type="EMBL" id="JAAXLS010000020">
    <property type="protein sequence ID" value="NKQ56076.1"/>
    <property type="molecule type" value="Genomic_DNA"/>
</dbReference>
<comment type="caution">
    <text evidence="25">The sequence shown here is derived from an EMBL/GenBank/DDBJ whole genome shotgun (WGS) entry which is preliminary data.</text>
</comment>
<evidence type="ECO:0000256" key="12">
    <source>
        <dbReference type="ARBA" id="ARBA00023273"/>
    </source>
</evidence>
<evidence type="ECO:0000256" key="20">
    <source>
        <dbReference type="ARBA" id="ARBA00047734"/>
    </source>
</evidence>
<evidence type="ECO:0000256" key="19">
    <source>
        <dbReference type="ARBA" id="ARBA00047588"/>
    </source>
</evidence>
<evidence type="ECO:0000256" key="21">
    <source>
        <dbReference type="ARBA" id="ARBA00047969"/>
    </source>
</evidence>
<evidence type="ECO:0000256" key="6">
    <source>
        <dbReference type="ARBA" id="ARBA00022703"/>
    </source>
</evidence>
<keyword evidence="12" id="KW-0966">Cell projection</keyword>
<dbReference type="Gene3D" id="3.10.129.10">
    <property type="entry name" value="Hotdog Thioesterase"/>
    <property type="match status" value="1"/>
</dbReference>
<organism evidence="25 26">
    <name type="scientific">Amycolatopsis acididurans</name>
    <dbReference type="NCBI Taxonomy" id="2724524"/>
    <lineage>
        <taxon>Bacteria</taxon>
        <taxon>Bacillati</taxon>
        <taxon>Actinomycetota</taxon>
        <taxon>Actinomycetes</taxon>
        <taxon>Pseudonocardiales</taxon>
        <taxon>Pseudonocardiaceae</taxon>
        <taxon>Amycolatopsis</taxon>
    </lineage>
</organism>
<evidence type="ECO:0000256" key="2">
    <source>
        <dbReference type="ARBA" id="ARBA00004496"/>
    </source>
</evidence>
<evidence type="ECO:0000256" key="15">
    <source>
        <dbReference type="ARBA" id="ARBA00038456"/>
    </source>
</evidence>
<keyword evidence="4" id="KW-1003">Cell membrane</keyword>
<comment type="catalytic activity">
    <reaction evidence="20">
        <text>hexadecanoyl-CoA + H2O = hexadecanoate + CoA + H(+)</text>
        <dbReference type="Rhea" id="RHEA:16645"/>
        <dbReference type="ChEBI" id="CHEBI:7896"/>
        <dbReference type="ChEBI" id="CHEBI:15377"/>
        <dbReference type="ChEBI" id="CHEBI:15378"/>
        <dbReference type="ChEBI" id="CHEBI:57287"/>
        <dbReference type="ChEBI" id="CHEBI:57379"/>
        <dbReference type="EC" id="3.1.2.2"/>
    </reaction>
    <physiologicalReaction direction="left-to-right" evidence="20">
        <dbReference type="Rhea" id="RHEA:16646"/>
    </physiologicalReaction>
</comment>
<dbReference type="SUPFAM" id="SSF54637">
    <property type="entry name" value="Thioesterase/thiol ester dehydrase-isomerase"/>
    <property type="match status" value="1"/>
</dbReference>
<protein>
    <recommendedName>
        <fullName evidence="17">Acyl-coenzyme A thioesterase THEM4</fullName>
        <ecNumber evidence="16">3.1.2.2</ecNumber>
    </recommendedName>
    <alternativeName>
        <fullName evidence="18">Thioesterase superfamily member 4</fullName>
    </alternativeName>
</protein>
<evidence type="ECO:0000256" key="13">
    <source>
        <dbReference type="ARBA" id="ARBA00035852"/>
    </source>
</evidence>
<evidence type="ECO:0000313" key="26">
    <source>
        <dbReference type="Proteomes" id="UP000715441"/>
    </source>
</evidence>
<evidence type="ECO:0000256" key="7">
    <source>
        <dbReference type="ARBA" id="ARBA00022801"/>
    </source>
</evidence>
<name>A0ABX1J8G0_9PSEU</name>